<evidence type="ECO:0000259" key="10">
    <source>
        <dbReference type="PROSITE" id="PS51007"/>
    </source>
</evidence>
<dbReference type="InterPro" id="IPR051459">
    <property type="entry name" value="Cytochrome_c-type_DH"/>
</dbReference>
<keyword evidence="2" id="KW-0813">Transport</keyword>
<protein>
    <submittedName>
        <fullName evidence="11">Cytochrome c</fullName>
    </submittedName>
</protein>
<keyword evidence="3 8" id="KW-0349">Heme</keyword>
<feature type="region of interest" description="Disordered" evidence="9">
    <location>
        <begin position="34"/>
        <end position="53"/>
    </location>
</feature>
<keyword evidence="12" id="KW-1185">Reference proteome</keyword>
<keyword evidence="4" id="KW-0679">Respiratory chain</keyword>
<evidence type="ECO:0000313" key="11">
    <source>
        <dbReference type="EMBL" id="NMM42898.1"/>
    </source>
</evidence>
<dbReference type="InterPro" id="IPR009056">
    <property type="entry name" value="Cyt_c-like_dom"/>
</dbReference>
<dbReference type="Pfam" id="PF00034">
    <property type="entry name" value="Cytochrom_C"/>
    <property type="match status" value="1"/>
</dbReference>
<keyword evidence="7 8" id="KW-0408">Iron</keyword>
<evidence type="ECO:0000256" key="6">
    <source>
        <dbReference type="ARBA" id="ARBA00022982"/>
    </source>
</evidence>
<dbReference type="Proteomes" id="UP000539372">
    <property type="component" value="Unassembled WGS sequence"/>
</dbReference>
<dbReference type="EMBL" id="JABBNT010000001">
    <property type="protein sequence ID" value="NMM42898.1"/>
    <property type="molecule type" value="Genomic_DNA"/>
</dbReference>
<feature type="domain" description="Cytochrome c" evidence="10">
    <location>
        <begin position="4"/>
        <end position="102"/>
    </location>
</feature>
<dbReference type="GO" id="GO:0005506">
    <property type="term" value="F:iron ion binding"/>
    <property type="evidence" value="ECO:0007669"/>
    <property type="project" value="InterPro"/>
</dbReference>
<reference evidence="11 12" key="1">
    <citation type="submission" date="2020-04" db="EMBL/GenBank/DDBJ databases">
        <title>Rhodospirillaceae bacterium KN72 isolated from deep sea.</title>
        <authorList>
            <person name="Zhang D.-C."/>
        </authorList>
    </citation>
    <scope>NUCLEOTIDE SEQUENCE [LARGE SCALE GENOMIC DNA]</scope>
    <source>
        <strain evidence="11 12">KN72</strain>
    </source>
</reference>
<evidence type="ECO:0000256" key="2">
    <source>
        <dbReference type="ARBA" id="ARBA00022448"/>
    </source>
</evidence>
<dbReference type="PROSITE" id="PS51007">
    <property type="entry name" value="CYTC"/>
    <property type="match status" value="1"/>
</dbReference>
<dbReference type="PRINTS" id="PR00605">
    <property type="entry name" value="CYTCHROMECIC"/>
</dbReference>
<dbReference type="InterPro" id="IPR036909">
    <property type="entry name" value="Cyt_c-like_dom_sf"/>
</dbReference>
<dbReference type="AlphaFoldDB" id="A0A7Y0DWJ3"/>
<dbReference type="GO" id="GO:0009055">
    <property type="term" value="F:electron transfer activity"/>
    <property type="evidence" value="ECO:0007669"/>
    <property type="project" value="InterPro"/>
</dbReference>
<dbReference type="Gene3D" id="1.10.760.10">
    <property type="entry name" value="Cytochrome c-like domain"/>
    <property type="match status" value="1"/>
</dbReference>
<dbReference type="SUPFAM" id="SSF46626">
    <property type="entry name" value="Cytochrome c"/>
    <property type="match status" value="1"/>
</dbReference>
<sequence length="116" mass="12940">MDETFVAMGKVIYDSECAACHGAQLEGQANWRERLPDGKLPAPPHDETGHTWHHPDRQLFNITKLGLAPFAGPDYPTDMPAFGSRLTDAEIIAVLSYIKSTWPENIQKQHDLRNGS</sequence>
<evidence type="ECO:0000256" key="9">
    <source>
        <dbReference type="SAM" id="MobiDB-lite"/>
    </source>
</evidence>
<gene>
    <name evidence="11" type="ORF">HH303_00305</name>
</gene>
<evidence type="ECO:0000313" key="12">
    <source>
        <dbReference type="Proteomes" id="UP000539372"/>
    </source>
</evidence>
<evidence type="ECO:0000256" key="4">
    <source>
        <dbReference type="ARBA" id="ARBA00022660"/>
    </source>
</evidence>
<comment type="caution">
    <text evidence="11">The sequence shown here is derived from an EMBL/GenBank/DDBJ whole genome shotgun (WGS) entry which is preliminary data.</text>
</comment>
<proteinExistence type="predicted"/>
<evidence type="ECO:0000256" key="3">
    <source>
        <dbReference type="ARBA" id="ARBA00022617"/>
    </source>
</evidence>
<evidence type="ECO:0000256" key="5">
    <source>
        <dbReference type="ARBA" id="ARBA00022723"/>
    </source>
</evidence>
<keyword evidence="5 8" id="KW-0479">Metal-binding</keyword>
<comment type="cofactor">
    <cofactor evidence="1">
        <name>heme c</name>
        <dbReference type="ChEBI" id="CHEBI:61717"/>
    </cofactor>
</comment>
<dbReference type="InterPro" id="IPR008168">
    <property type="entry name" value="Cyt_C_IC"/>
</dbReference>
<dbReference type="GO" id="GO:0020037">
    <property type="term" value="F:heme binding"/>
    <property type="evidence" value="ECO:0007669"/>
    <property type="project" value="InterPro"/>
</dbReference>
<evidence type="ECO:0000256" key="8">
    <source>
        <dbReference type="PROSITE-ProRule" id="PRU00433"/>
    </source>
</evidence>
<organism evidence="11 12">
    <name type="scientific">Pacificispira spongiicola</name>
    <dbReference type="NCBI Taxonomy" id="2729598"/>
    <lineage>
        <taxon>Bacteria</taxon>
        <taxon>Pseudomonadati</taxon>
        <taxon>Pseudomonadota</taxon>
        <taxon>Alphaproteobacteria</taxon>
        <taxon>Rhodospirillales</taxon>
        <taxon>Rhodospirillaceae</taxon>
        <taxon>Pacificispira</taxon>
    </lineage>
</organism>
<dbReference type="PANTHER" id="PTHR35008">
    <property type="entry name" value="BLL4482 PROTEIN-RELATED"/>
    <property type="match status" value="1"/>
</dbReference>
<keyword evidence="6" id="KW-0249">Electron transport</keyword>
<evidence type="ECO:0000256" key="1">
    <source>
        <dbReference type="ARBA" id="ARBA00001926"/>
    </source>
</evidence>
<feature type="compositionally biased region" description="Basic and acidic residues" evidence="9">
    <location>
        <begin position="44"/>
        <end position="53"/>
    </location>
</feature>
<name>A0A7Y0DWJ3_9PROT</name>
<evidence type="ECO:0000256" key="7">
    <source>
        <dbReference type="ARBA" id="ARBA00023004"/>
    </source>
</evidence>
<accession>A0A7Y0DWJ3</accession>
<dbReference type="PANTHER" id="PTHR35008:SF4">
    <property type="entry name" value="BLL4482 PROTEIN"/>
    <property type="match status" value="1"/>
</dbReference>